<dbReference type="EMBL" id="JAIWYP010000007">
    <property type="protein sequence ID" value="KAH3791627.1"/>
    <property type="molecule type" value="Genomic_DNA"/>
</dbReference>
<name>A0A9D4F990_DREPO</name>
<protein>
    <submittedName>
        <fullName evidence="2">Uncharacterized protein</fullName>
    </submittedName>
</protein>
<feature type="region of interest" description="Disordered" evidence="1">
    <location>
        <begin position="1"/>
        <end position="51"/>
    </location>
</feature>
<reference evidence="2" key="1">
    <citation type="journal article" date="2019" name="bioRxiv">
        <title>The Genome of the Zebra Mussel, Dreissena polymorpha: A Resource for Invasive Species Research.</title>
        <authorList>
            <person name="McCartney M.A."/>
            <person name="Auch B."/>
            <person name="Kono T."/>
            <person name="Mallez S."/>
            <person name="Zhang Y."/>
            <person name="Obille A."/>
            <person name="Becker A."/>
            <person name="Abrahante J.E."/>
            <person name="Garbe J."/>
            <person name="Badalamenti J.P."/>
            <person name="Herman A."/>
            <person name="Mangelson H."/>
            <person name="Liachko I."/>
            <person name="Sullivan S."/>
            <person name="Sone E.D."/>
            <person name="Koren S."/>
            <person name="Silverstein K.A.T."/>
            <person name="Beckman K.B."/>
            <person name="Gohl D.M."/>
        </authorList>
    </citation>
    <scope>NUCLEOTIDE SEQUENCE</scope>
    <source>
        <strain evidence="2">Duluth1</strain>
        <tissue evidence="2">Whole animal</tissue>
    </source>
</reference>
<evidence type="ECO:0000256" key="1">
    <source>
        <dbReference type="SAM" id="MobiDB-lite"/>
    </source>
</evidence>
<evidence type="ECO:0000313" key="2">
    <source>
        <dbReference type="EMBL" id="KAH3791627.1"/>
    </source>
</evidence>
<comment type="caution">
    <text evidence="2">The sequence shown here is derived from an EMBL/GenBank/DDBJ whole genome shotgun (WGS) entry which is preliminary data.</text>
</comment>
<reference evidence="2" key="2">
    <citation type="submission" date="2020-11" db="EMBL/GenBank/DDBJ databases">
        <authorList>
            <person name="McCartney M.A."/>
            <person name="Auch B."/>
            <person name="Kono T."/>
            <person name="Mallez S."/>
            <person name="Becker A."/>
            <person name="Gohl D.M."/>
            <person name="Silverstein K.A.T."/>
            <person name="Koren S."/>
            <person name="Bechman K.B."/>
            <person name="Herman A."/>
            <person name="Abrahante J.E."/>
            <person name="Garbe J."/>
        </authorList>
    </citation>
    <scope>NUCLEOTIDE SEQUENCE</scope>
    <source>
        <strain evidence="2">Duluth1</strain>
        <tissue evidence="2">Whole animal</tissue>
    </source>
</reference>
<sequence length="51" mass="5724">MSDKKVANRENTMPDKELVNGADNARQKVANRAYNARQGRSYPSGQCPTRE</sequence>
<proteinExistence type="predicted"/>
<dbReference type="AlphaFoldDB" id="A0A9D4F990"/>
<feature type="compositionally biased region" description="Basic and acidic residues" evidence="1">
    <location>
        <begin position="1"/>
        <end position="18"/>
    </location>
</feature>
<organism evidence="2 3">
    <name type="scientific">Dreissena polymorpha</name>
    <name type="common">Zebra mussel</name>
    <name type="synonym">Mytilus polymorpha</name>
    <dbReference type="NCBI Taxonomy" id="45954"/>
    <lineage>
        <taxon>Eukaryota</taxon>
        <taxon>Metazoa</taxon>
        <taxon>Spiralia</taxon>
        <taxon>Lophotrochozoa</taxon>
        <taxon>Mollusca</taxon>
        <taxon>Bivalvia</taxon>
        <taxon>Autobranchia</taxon>
        <taxon>Heteroconchia</taxon>
        <taxon>Euheterodonta</taxon>
        <taxon>Imparidentia</taxon>
        <taxon>Neoheterodontei</taxon>
        <taxon>Myida</taxon>
        <taxon>Dreissenoidea</taxon>
        <taxon>Dreissenidae</taxon>
        <taxon>Dreissena</taxon>
    </lineage>
</organism>
<dbReference type="Proteomes" id="UP000828390">
    <property type="component" value="Unassembled WGS sequence"/>
</dbReference>
<feature type="compositionally biased region" description="Polar residues" evidence="1">
    <location>
        <begin position="41"/>
        <end position="51"/>
    </location>
</feature>
<keyword evidence="3" id="KW-1185">Reference proteome</keyword>
<gene>
    <name evidence="2" type="ORF">DPMN_145115</name>
</gene>
<accession>A0A9D4F990</accession>
<evidence type="ECO:0000313" key="3">
    <source>
        <dbReference type="Proteomes" id="UP000828390"/>
    </source>
</evidence>